<comment type="caution">
    <text evidence="2">The sequence shown here is derived from an EMBL/GenBank/DDBJ whole genome shotgun (WGS) entry which is preliminary data.</text>
</comment>
<keyword evidence="1" id="KW-0472">Membrane</keyword>
<evidence type="ECO:0008006" key="4">
    <source>
        <dbReference type="Google" id="ProtNLM"/>
    </source>
</evidence>
<evidence type="ECO:0000313" key="2">
    <source>
        <dbReference type="EMBL" id="KJY48170.1"/>
    </source>
</evidence>
<feature type="transmembrane region" description="Helical" evidence="1">
    <location>
        <begin position="7"/>
        <end position="27"/>
    </location>
</feature>
<dbReference type="OrthoDB" id="9939297at2"/>
<name>A0A0F4KP30_9LACO</name>
<evidence type="ECO:0000256" key="1">
    <source>
        <dbReference type="SAM" id="Phobius"/>
    </source>
</evidence>
<dbReference type="HOGENOM" id="CLU_1459590_0_0_9"/>
<keyword evidence="1" id="KW-1133">Transmembrane helix</keyword>
<sequence>MKSKKALLIGIVSILTIVIGLIFWRMMFNHPYNNFQKNVSINKNVKELLVNTGGTDIVLNIKSGKDSQICTQGYAPVAKDGRGIVTISHNVLTMNFDTKKKNVGIIFSKRKPIVTVNVSNQQLQSLNTLKVKTNGGQITVNSAKNYPIPYHADLNGGDLKNTAATNYISGHKLQLFSNGGSIILN</sequence>
<reference evidence="2 3" key="1">
    <citation type="submission" date="2014-12" db="EMBL/GenBank/DDBJ databases">
        <title>Comparative genomics of the lactic acid bacteria isolated from the honey bee gut.</title>
        <authorList>
            <person name="Ellegaard K.M."/>
            <person name="Tamarit D."/>
            <person name="Javelind E."/>
            <person name="Olofsson T."/>
            <person name="Andersson S.G."/>
            <person name="Vasquez A."/>
        </authorList>
    </citation>
    <scope>NUCLEOTIDE SEQUENCE [LARGE SCALE GENOMIC DNA]</scope>
    <source>
        <strain evidence="2 3">Hon2</strain>
    </source>
</reference>
<proteinExistence type="predicted"/>
<gene>
    <name evidence="2" type="ORF">JG29_08570</name>
</gene>
<keyword evidence="3" id="KW-1185">Reference proteome</keyword>
<accession>A0A0F4KP30</accession>
<dbReference type="EMBL" id="JXBZ01000013">
    <property type="protein sequence ID" value="KJY48170.1"/>
    <property type="molecule type" value="Genomic_DNA"/>
</dbReference>
<dbReference type="AlphaFoldDB" id="A0A0F4KP30"/>
<protein>
    <recommendedName>
        <fullName evidence="4">Adhesin domain-containing protein</fullName>
    </recommendedName>
</protein>
<evidence type="ECO:0000313" key="3">
    <source>
        <dbReference type="Proteomes" id="UP000033695"/>
    </source>
</evidence>
<dbReference type="Proteomes" id="UP000033695">
    <property type="component" value="Unassembled WGS sequence"/>
</dbReference>
<keyword evidence="1" id="KW-0812">Transmembrane</keyword>
<dbReference type="RefSeq" id="WP_045923482.1">
    <property type="nucleotide sequence ID" value="NZ_JAAEDY010000008.1"/>
</dbReference>
<dbReference type="PATRIC" id="fig|1218508.4.peg.1623"/>
<organism evidence="2 3">
    <name type="scientific">Bombilactobacillus mellis</name>
    <dbReference type="NCBI Taxonomy" id="1218508"/>
    <lineage>
        <taxon>Bacteria</taxon>
        <taxon>Bacillati</taxon>
        <taxon>Bacillota</taxon>
        <taxon>Bacilli</taxon>
        <taxon>Lactobacillales</taxon>
        <taxon>Lactobacillaceae</taxon>
        <taxon>Bombilactobacillus</taxon>
    </lineage>
</organism>